<feature type="region of interest" description="Disordered" evidence="1">
    <location>
        <begin position="159"/>
        <end position="178"/>
    </location>
</feature>
<evidence type="ECO:0000313" key="3">
    <source>
        <dbReference type="Proteomes" id="UP001066276"/>
    </source>
</evidence>
<protein>
    <submittedName>
        <fullName evidence="2">Uncharacterized protein</fullName>
    </submittedName>
</protein>
<evidence type="ECO:0000313" key="2">
    <source>
        <dbReference type="EMBL" id="KAJ1173735.1"/>
    </source>
</evidence>
<dbReference type="Proteomes" id="UP001066276">
    <property type="component" value="Chromosome 4_1"/>
</dbReference>
<feature type="compositionally biased region" description="Low complexity" evidence="1">
    <location>
        <begin position="108"/>
        <end position="119"/>
    </location>
</feature>
<sequence>MQSPRASLLDPRAGRRGKEKCRVSSGRLRPAEVAIRSDRQSDLERENQQPSPPSSDMEGAPERGVPSRAQAPPGSEILSSGTRKTGTAGPRSSNRQPILERTCLQLLAPRKTATPRAAASQGPHAGRKPLGRQPLPCLGPSQAGRPTRTAAVNLGQPVPCRVRRPHRPQHPSPRGVHGCSKLNLAARVRINVTDRPQAQQSLTM</sequence>
<feature type="compositionally biased region" description="Basic and acidic residues" evidence="1">
    <location>
        <begin position="35"/>
        <end position="47"/>
    </location>
</feature>
<accession>A0AAV7TBD0</accession>
<keyword evidence="3" id="KW-1185">Reference proteome</keyword>
<organism evidence="2 3">
    <name type="scientific">Pleurodeles waltl</name>
    <name type="common">Iberian ribbed newt</name>
    <dbReference type="NCBI Taxonomy" id="8319"/>
    <lineage>
        <taxon>Eukaryota</taxon>
        <taxon>Metazoa</taxon>
        <taxon>Chordata</taxon>
        <taxon>Craniata</taxon>
        <taxon>Vertebrata</taxon>
        <taxon>Euteleostomi</taxon>
        <taxon>Amphibia</taxon>
        <taxon>Batrachia</taxon>
        <taxon>Caudata</taxon>
        <taxon>Salamandroidea</taxon>
        <taxon>Salamandridae</taxon>
        <taxon>Pleurodelinae</taxon>
        <taxon>Pleurodeles</taxon>
    </lineage>
</organism>
<name>A0AAV7TBD0_PLEWA</name>
<feature type="compositionally biased region" description="Polar residues" evidence="1">
    <location>
        <begin position="77"/>
        <end position="96"/>
    </location>
</feature>
<proteinExistence type="predicted"/>
<reference evidence="2" key="1">
    <citation type="journal article" date="2022" name="bioRxiv">
        <title>Sequencing and chromosome-scale assembly of the giantPleurodeles waltlgenome.</title>
        <authorList>
            <person name="Brown T."/>
            <person name="Elewa A."/>
            <person name="Iarovenko S."/>
            <person name="Subramanian E."/>
            <person name="Araus A.J."/>
            <person name="Petzold A."/>
            <person name="Susuki M."/>
            <person name="Suzuki K.-i.T."/>
            <person name="Hayashi T."/>
            <person name="Toyoda A."/>
            <person name="Oliveira C."/>
            <person name="Osipova E."/>
            <person name="Leigh N.D."/>
            <person name="Simon A."/>
            <person name="Yun M.H."/>
        </authorList>
    </citation>
    <scope>NUCLEOTIDE SEQUENCE</scope>
    <source>
        <strain evidence="2">20211129_DDA</strain>
        <tissue evidence="2">Liver</tissue>
    </source>
</reference>
<dbReference type="EMBL" id="JANPWB010000007">
    <property type="protein sequence ID" value="KAJ1173735.1"/>
    <property type="molecule type" value="Genomic_DNA"/>
</dbReference>
<dbReference type="AlphaFoldDB" id="A0AAV7TBD0"/>
<feature type="region of interest" description="Disordered" evidence="1">
    <location>
        <begin position="1"/>
        <end position="144"/>
    </location>
</feature>
<evidence type="ECO:0000256" key="1">
    <source>
        <dbReference type="SAM" id="MobiDB-lite"/>
    </source>
</evidence>
<gene>
    <name evidence="2" type="ORF">NDU88_005561</name>
</gene>
<comment type="caution">
    <text evidence="2">The sequence shown here is derived from an EMBL/GenBank/DDBJ whole genome shotgun (WGS) entry which is preliminary data.</text>
</comment>